<reference evidence="5 6" key="1">
    <citation type="submission" date="2019-12" db="EMBL/GenBank/DDBJ databases">
        <title>Whole-genome sequencing of Allorhizobium vitis.</title>
        <authorList>
            <person name="Gan H.M."/>
            <person name="Szegedi E."/>
            <person name="Burr T."/>
            <person name="Savka M.A."/>
        </authorList>
    </citation>
    <scope>NUCLEOTIDE SEQUENCE [LARGE SCALE GENOMIC DNA]</scope>
    <source>
        <strain evidence="5 6">CG516</strain>
    </source>
</reference>
<dbReference type="RefSeq" id="WP_156616547.1">
    <property type="nucleotide sequence ID" value="NZ_WPHR01000046.1"/>
</dbReference>
<dbReference type="GO" id="GO:0005524">
    <property type="term" value="F:ATP binding"/>
    <property type="evidence" value="ECO:0007669"/>
    <property type="project" value="UniProtKB-KW"/>
</dbReference>
<dbReference type="PIRSF" id="PIRSF038925">
    <property type="entry name" value="AMP-prot_trans"/>
    <property type="match status" value="1"/>
</dbReference>
<evidence type="ECO:0000259" key="4">
    <source>
        <dbReference type="PROSITE" id="PS51459"/>
    </source>
</evidence>
<organism evidence="5 6">
    <name type="scientific">Agrobacterium vitis</name>
    <name type="common">Rhizobium vitis</name>
    <dbReference type="NCBI Taxonomy" id="373"/>
    <lineage>
        <taxon>Bacteria</taxon>
        <taxon>Pseudomonadati</taxon>
        <taxon>Pseudomonadota</taxon>
        <taxon>Alphaproteobacteria</taxon>
        <taxon>Hyphomicrobiales</taxon>
        <taxon>Rhizobiaceae</taxon>
        <taxon>Rhizobium/Agrobacterium group</taxon>
        <taxon>Agrobacterium</taxon>
    </lineage>
</organism>
<feature type="binding site" evidence="1">
    <location>
        <begin position="200"/>
        <end position="206"/>
    </location>
    <ligand>
        <name>ATP</name>
        <dbReference type="ChEBI" id="CHEBI:30616"/>
    </ligand>
</feature>
<protein>
    <submittedName>
        <fullName evidence="5">Fic family protein</fullName>
    </submittedName>
</protein>
<feature type="binding site" evidence="1">
    <location>
        <position position="195"/>
    </location>
    <ligand>
        <name>ATP</name>
        <dbReference type="ChEBI" id="CHEBI:30616"/>
    </ligand>
</feature>
<dbReference type="PROSITE" id="PS51459">
    <property type="entry name" value="FIDO"/>
    <property type="match status" value="1"/>
</dbReference>
<dbReference type="InterPro" id="IPR025758">
    <property type="entry name" value="Fic/DOC_N"/>
</dbReference>
<dbReference type="InterPro" id="IPR003812">
    <property type="entry name" value="Fido"/>
</dbReference>
<dbReference type="PANTHER" id="PTHR13504">
    <property type="entry name" value="FIDO DOMAIN-CONTAINING PROTEIN DDB_G0283145"/>
    <property type="match status" value="1"/>
</dbReference>
<feature type="domain" description="Fido" evidence="4">
    <location>
        <begin position="115"/>
        <end position="259"/>
    </location>
</feature>
<dbReference type="Pfam" id="PF13784">
    <property type="entry name" value="Fic_N"/>
    <property type="match status" value="1"/>
</dbReference>
<evidence type="ECO:0000256" key="2">
    <source>
        <dbReference type="PIRSR" id="PIRSR640198-1"/>
    </source>
</evidence>
<feature type="active site" evidence="2">
    <location>
        <position position="195"/>
    </location>
</feature>
<dbReference type="EMBL" id="WPHR01000046">
    <property type="protein sequence ID" value="MUZ76073.1"/>
    <property type="molecule type" value="Genomic_DNA"/>
</dbReference>
<dbReference type="Gene3D" id="1.10.3290.10">
    <property type="entry name" value="Fido-like domain"/>
    <property type="match status" value="1"/>
</dbReference>
<dbReference type="InterPro" id="IPR048770">
    <property type="entry name" value="SoFic-like_C"/>
</dbReference>
<evidence type="ECO:0000256" key="1">
    <source>
        <dbReference type="PIRSR" id="PIRSR038925-1"/>
    </source>
</evidence>
<evidence type="ECO:0000313" key="6">
    <source>
        <dbReference type="Proteomes" id="UP000477951"/>
    </source>
</evidence>
<feature type="binding site" evidence="1">
    <location>
        <position position="69"/>
    </location>
    <ligand>
        <name>ATP</name>
        <dbReference type="ChEBI" id="CHEBI:30616"/>
    </ligand>
</feature>
<dbReference type="InterPro" id="IPR040198">
    <property type="entry name" value="Fido_containing"/>
</dbReference>
<accession>A0A6L6VJR5</accession>
<dbReference type="NCBIfam" id="NF046030">
    <property type="entry name" value="ProtAdlyltaseSoFic"/>
    <property type="match status" value="1"/>
</dbReference>
<name>A0A6L6VJR5_AGRVI</name>
<evidence type="ECO:0000313" key="5">
    <source>
        <dbReference type="EMBL" id="MUZ76073.1"/>
    </source>
</evidence>
<proteinExistence type="predicted"/>
<keyword evidence="1" id="KW-0067">ATP-binding</keyword>
<dbReference type="AlphaFoldDB" id="A0A6L6VJR5"/>
<dbReference type="Proteomes" id="UP000477951">
    <property type="component" value="Unassembled WGS sequence"/>
</dbReference>
<feature type="binding site" evidence="1">
    <location>
        <position position="237"/>
    </location>
    <ligand>
        <name>ATP</name>
        <dbReference type="ChEBI" id="CHEBI:30616"/>
    </ligand>
</feature>
<evidence type="ECO:0000256" key="3">
    <source>
        <dbReference type="PIRSR" id="PIRSR640198-2"/>
    </source>
</evidence>
<dbReference type="Pfam" id="PF02661">
    <property type="entry name" value="Fic"/>
    <property type="match status" value="1"/>
</dbReference>
<keyword evidence="1" id="KW-0547">Nucleotide-binding</keyword>
<dbReference type="SUPFAM" id="SSF140931">
    <property type="entry name" value="Fic-like"/>
    <property type="match status" value="1"/>
</dbReference>
<feature type="binding site" evidence="3">
    <location>
        <begin position="199"/>
        <end position="206"/>
    </location>
    <ligand>
        <name>ATP</name>
        <dbReference type="ChEBI" id="CHEBI:30616"/>
    </ligand>
</feature>
<dbReference type="PANTHER" id="PTHR13504:SF35">
    <property type="entry name" value="PROTEIN ADENYLYLTRANSFERASE SOFIC"/>
    <property type="match status" value="1"/>
</dbReference>
<comment type="caution">
    <text evidence="5">The sequence shown here is derived from an EMBL/GenBank/DDBJ whole genome shotgun (WGS) entry which is preliminary data.</text>
</comment>
<sequence>MIFRPEFPYNDLPALPPKDDVETKAVLKACIAARASLAELRISGQLIPNQSVLINSIPLLEAQASSEIENIVTTTDRLFRFANETGDQADPATKEALRYRTALNEGFQSLKERPVSTSTAVAVCRRIKGVDLDIRSTPGTALMNEATGTVIYTPPEGQDLLRNKLANWERYIHEAEDIDPLIRLAVMHYQFEAIHPFIDGNGRTGRVLNLLYLVDKGLLDIPVLYLSRYIIGNKRDYYERLLAVTTKGAWEDWILYMLEAVRDTAGWSTSRIRAIRDLLDQTAERIRRDLPKIYTRELAEVIFVNPYCRISDVVDAGIAKRQAASVYLKALADNGLLEEVKAGRENLYINPALLALLRDRTSARSE</sequence>
<gene>
    <name evidence="5" type="ORF">GOZ90_25845</name>
</gene>
<dbReference type="Pfam" id="PF21248">
    <property type="entry name" value="SoFic-like_C"/>
    <property type="match status" value="1"/>
</dbReference>
<dbReference type="InterPro" id="IPR036597">
    <property type="entry name" value="Fido-like_dom_sf"/>
</dbReference>
<dbReference type="InterPro" id="IPR026287">
    <property type="entry name" value="SoFic-like"/>
</dbReference>